<dbReference type="SUPFAM" id="SSF46785">
    <property type="entry name" value="Winged helix' DNA-binding domain"/>
    <property type="match status" value="2"/>
</dbReference>
<dbReference type="InterPro" id="IPR036390">
    <property type="entry name" value="WH_DNA-bd_sf"/>
</dbReference>
<evidence type="ECO:0000256" key="1">
    <source>
        <dbReference type="ARBA" id="ARBA00023015"/>
    </source>
</evidence>
<gene>
    <name evidence="6" type="ORF">OG477_40195</name>
</gene>
<feature type="domain" description="HTH iclR-type" evidence="4">
    <location>
        <begin position="18"/>
        <end position="80"/>
    </location>
</feature>
<organism evidence="6">
    <name type="scientific">Streptomyces sp. NBC_00180</name>
    <dbReference type="NCBI Taxonomy" id="2903632"/>
    <lineage>
        <taxon>Bacteria</taxon>
        <taxon>Bacillati</taxon>
        <taxon>Actinomycetota</taxon>
        <taxon>Actinomycetes</taxon>
        <taxon>Kitasatosporales</taxon>
        <taxon>Streptomycetaceae</taxon>
        <taxon>Streptomyces</taxon>
    </lineage>
</organism>
<dbReference type="SUPFAM" id="SSF55781">
    <property type="entry name" value="GAF domain-like"/>
    <property type="match status" value="2"/>
</dbReference>
<proteinExistence type="predicted"/>
<dbReference type="Pfam" id="PF01614">
    <property type="entry name" value="IclR_C"/>
    <property type="match status" value="2"/>
</dbReference>
<dbReference type="EMBL" id="CP108140">
    <property type="protein sequence ID" value="WTP91183.1"/>
    <property type="molecule type" value="Genomic_DNA"/>
</dbReference>
<feature type="domain" description="IclR-ED" evidence="5">
    <location>
        <begin position="79"/>
        <end position="269"/>
    </location>
</feature>
<dbReference type="GO" id="GO:0003700">
    <property type="term" value="F:DNA-binding transcription factor activity"/>
    <property type="evidence" value="ECO:0007669"/>
    <property type="project" value="TreeGrafter"/>
</dbReference>
<dbReference type="PANTHER" id="PTHR30136:SF34">
    <property type="entry name" value="TRANSCRIPTIONAL REGULATOR"/>
    <property type="match status" value="1"/>
</dbReference>
<evidence type="ECO:0000256" key="2">
    <source>
        <dbReference type="ARBA" id="ARBA00023125"/>
    </source>
</evidence>
<keyword evidence="3" id="KW-0804">Transcription</keyword>
<reference evidence="6" key="1">
    <citation type="submission" date="2022-10" db="EMBL/GenBank/DDBJ databases">
        <title>The complete genomes of actinobacterial strains from the NBC collection.</title>
        <authorList>
            <person name="Joergensen T.S."/>
            <person name="Alvarez Arevalo M."/>
            <person name="Sterndorff E.B."/>
            <person name="Faurdal D."/>
            <person name="Vuksanovic O."/>
            <person name="Mourched A.-S."/>
            <person name="Charusanti P."/>
            <person name="Shaw S."/>
            <person name="Blin K."/>
            <person name="Weber T."/>
        </authorList>
    </citation>
    <scope>NUCLEOTIDE SEQUENCE</scope>
    <source>
        <strain evidence="6">NBC 00180</strain>
    </source>
</reference>
<evidence type="ECO:0000259" key="4">
    <source>
        <dbReference type="PROSITE" id="PS51077"/>
    </source>
</evidence>
<dbReference type="InterPro" id="IPR036388">
    <property type="entry name" value="WH-like_DNA-bd_sf"/>
</dbReference>
<dbReference type="InterPro" id="IPR005471">
    <property type="entry name" value="Tscrpt_reg_IclR_N"/>
</dbReference>
<dbReference type="SMART" id="SM00346">
    <property type="entry name" value="HTH_ICLR"/>
    <property type="match status" value="2"/>
</dbReference>
<dbReference type="Gene3D" id="3.30.450.40">
    <property type="match status" value="2"/>
</dbReference>
<dbReference type="InterPro" id="IPR029016">
    <property type="entry name" value="GAF-like_dom_sf"/>
</dbReference>
<evidence type="ECO:0000313" key="6">
    <source>
        <dbReference type="EMBL" id="WTP91183.1"/>
    </source>
</evidence>
<dbReference type="NCBIfam" id="TIGR02431">
    <property type="entry name" value="pcaR_pcaU"/>
    <property type="match status" value="1"/>
</dbReference>
<dbReference type="PROSITE" id="PS51078">
    <property type="entry name" value="ICLR_ED"/>
    <property type="match status" value="2"/>
</dbReference>
<feature type="domain" description="IclR-ED" evidence="5">
    <location>
        <begin position="358"/>
        <end position="543"/>
    </location>
</feature>
<evidence type="ECO:0000256" key="3">
    <source>
        <dbReference type="ARBA" id="ARBA00023163"/>
    </source>
</evidence>
<dbReference type="Gene3D" id="1.10.10.10">
    <property type="entry name" value="Winged helix-like DNA-binding domain superfamily/Winged helix DNA-binding domain"/>
    <property type="match status" value="2"/>
</dbReference>
<dbReference type="InterPro" id="IPR050707">
    <property type="entry name" value="HTH_MetabolicPath_Reg"/>
</dbReference>
<evidence type="ECO:0000259" key="5">
    <source>
        <dbReference type="PROSITE" id="PS51078"/>
    </source>
</evidence>
<name>A0AAU1I975_9ACTN</name>
<keyword evidence="1" id="KW-0805">Transcription regulation</keyword>
<sequence length="553" mass="59482">MTSLISSPSAPVAPAEAITPLVRGVVVLRTLTEAGGTLSLRDLSYATGLARSTVDRIAATLAHMGYVRLDGRDVTVLPGVMELGNAYLDAIHIPEVLGPHVRELADQLDESVSLTVPDGTGLRMIHQVKHRRARIFSFGIGDLLPVERAAPGALMAADWSPETWAEWHAEPALPTIHGFPAESPGGDPRALFSPDVCTEAAQRGWAEDDQRIAGGLLALGVAVRDPCGRRVCGVSVVSHTSRHTMASLRDATLPGLRRTVARMEEALRRIPVPRSEPPVGTATWTGTSKQVIGREFVESLARGLAAITAFGSGHESLSTTGVAEATGLPRATARRVLITLEHLGYVVAEDRRYRLTPRVLELGFPPMSRTSLAQLTEPHIGALAARVQDSASMAVLEGSDIRYTARVPAYRVMSVNITVGTRFPAYATSMGRVLLAGLPVAERRDVLDRVGPLEQLTGRTVTDRGRLEGLLDQVAEQGYALNEGELDEGLRSIAVPVHDRDRKVVAAVNVAMHNSRRTPEECTTDLLPHLRATAARIETEFATATRFVKIPVI</sequence>
<accession>A0AAU1I975</accession>
<dbReference type="PANTHER" id="PTHR30136">
    <property type="entry name" value="HELIX-TURN-HELIX TRANSCRIPTIONAL REGULATOR, ICLR FAMILY"/>
    <property type="match status" value="1"/>
</dbReference>
<dbReference type="GO" id="GO:0045893">
    <property type="term" value="P:positive regulation of DNA-templated transcription"/>
    <property type="evidence" value="ECO:0007669"/>
    <property type="project" value="InterPro"/>
</dbReference>
<dbReference type="InterPro" id="IPR012794">
    <property type="entry name" value="PcaR_PcaU"/>
</dbReference>
<dbReference type="InterPro" id="IPR014757">
    <property type="entry name" value="Tscrpt_reg_IclR_C"/>
</dbReference>
<keyword evidence="2" id="KW-0238">DNA-binding</keyword>
<feature type="domain" description="HTH iclR-type" evidence="4">
    <location>
        <begin position="297"/>
        <end position="357"/>
    </location>
</feature>
<dbReference type="Pfam" id="PF09339">
    <property type="entry name" value="HTH_IclR"/>
    <property type="match status" value="2"/>
</dbReference>
<dbReference type="InterPro" id="IPR012318">
    <property type="entry name" value="HTH_CRP"/>
</dbReference>
<dbReference type="GO" id="GO:0003677">
    <property type="term" value="F:DNA binding"/>
    <property type="evidence" value="ECO:0007669"/>
    <property type="project" value="UniProtKB-KW"/>
</dbReference>
<dbReference type="GO" id="GO:0046278">
    <property type="term" value="P:3,4-dihydroxybenzoate metabolic process"/>
    <property type="evidence" value="ECO:0007669"/>
    <property type="project" value="InterPro"/>
</dbReference>
<dbReference type="PROSITE" id="PS51077">
    <property type="entry name" value="HTH_ICLR"/>
    <property type="match status" value="2"/>
</dbReference>
<protein>
    <submittedName>
        <fullName evidence="6">Helix-turn-helix domain-containing protein</fullName>
    </submittedName>
</protein>
<dbReference type="AlphaFoldDB" id="A0AAU1I975"/>
<dbReference type="SMART" id="SM00419">
    <property type="entry name" value="HTH_CRP"/>
    <property type="match status" value="2"/>
</dbReference>
<dbReference type="GO" id="GO:0045892">
    <property type="term" value="P:negative regulation of DNA-templated transcription"/>
    <property type="evidence" value="ECO:0007669"/>
    <property type="project" value="TreeGrafter"/>
</dbReference>